<name>A0ACB0ZJZ2_MELEN</name>
<evidence type="ECO:0000313" key="2">
    <source>
        <dbReference type="Proteomes" id="UP001497535"/>
    </source>
</evidence>
<dbReference type="EMBL" id="CAVMJV010000036">
    <property type="protein sequence ID" value="CAK5078586.1"/>
    <property type="molecule type" value="Genomic_DNA"/>
</dbReference>
<gene>
    <name evidence="1" type="ORF">MENTE1834_LOCUS25653</name>
</gene>
<sequence length="57" mass="6958">MNYFNSEFNFEQNLFFLFFIINLKMNIFFVFKFSCQRSISSLFEPNLSPIGRVYFYG</sequence>
<proteinExistence type="predicted"/>
<comment type="caution">
    <text evidence="1">The sequence shown here is derived from an EMBL/GenBank/DDBJ whole genome shotgun (WGS) entry which is preliminary data.</text>
</comment>
<keyword evidence="2" id="KW-1185">Reference proteome</keyword>
<evidence type="ECO:0000313" key="1">
    <source>
        <dbReference type="EMBL" id="CAK5078586.1"/>
    </source>
</evidence>
<dbReference type="Proteomes" id="UP001497535">
    <property type="component" value="Unassembled WGS sequence"/>
</dbReference>
<accession>A0ACB0ZJZ2</accession>
<protein>
    <submittedName>
        <fullName evidence="1">Uncharacterized protein</fullName>
    </submittedName>
</protein>
<organism evidence="1 2">
    <name type="scientific">Meloidogyne enterolobii</name>
    <name type="common">Root-knot nematode worm</name>
    <name type="synonym">Meloidogyne mayaguensis</name>
    <dbReference type="NCBI Taxonomy" id="390850"/>
    <lineage>
        <taxon>Eukaryota</taxon>
        <taxon>Metazoa</taxon>
        <taxon>Ecdysozoa</taxon>
        <taxon>Nematoda</taxon>
        <taxon>Chromadorea</taxon>
        <taxon>Rhabditida</taxon>
        <taxon>Tylenchina</taxon>
        <taxon>Tylenchomorpha</taxon>
        <taxon>Tylenchoidea</taxon>
        <taxon>Meloidogynidae</taxon>
        <taxon>Meloidogyninae</taxon>
        <taxon>Meloidogyne</taxon>
    </lineage>
</organism>
<reference evidence="1" key="1">
    <citation type="submission" date="2023-11" db="EMBL/GenBank/DDBJ databases">
        <authorList>
            <person name="Poullet M."/>
        </authorList>
    </citation>
    <scope>NUCLEOTIDE SEQUENCE</scope>
    <source>
        <strain evidence="1">E1834</strain>
    </source>
</reference>